<dbReference type="SUPFAM" id="SSF81301">
    <property type="entry name" value="Nucleotidyltransferase"/>
    <property type="match status" value="1"/>
</dbReference>
<evidence type="ECO:0000313" key="1">
    <source>
        <dbReference type="EMBL" id="WZN41136.1"/>
    </source>
</evidence>
<keyword evidence="2" id="KW-1185">Reference proteome</keyword>
<evidence type="ECO:0000313" key="2">
    <source>
        <dbReference type="Proteomes" id="UP001485459"/>
    </source>
</evidence>
<gene>
    <name evidence="1" type="ORF">WJU16_24540</name>
</gene>
<dbReference type="InterPro" id="IPR007344">
    <property type="entry name" value="GrpB/CoaE"/>
</dbReference>
<dbReference type="RefSeq" id="WP_341835995.1">
    <property type="nucleotide sequence ID" value="NZ_CP149822.1"/>
</dbReference>
<dbReference type="Pfam" id="PF04229">
    <property type="entry name" value="GrpB"/>
    <property type="match status" value="1"/>
</dbReference>
<name>A0ABZ2YN14_9BACT</name>
<proteinExistence type="predicted"/>
<reference evidence="2" key="1">
    <citation type="submission" date="2024-03" db="EMBL/GenBank/DDBJ databases">
        <title>Chitinophaga horti sp. nov., isolated from garden soil.</title>
        <authorList>
            <person name="Lee D.S."/>
            <person name="Han D.M."/>
            <person name="Baek J.H."/>
            <person name="Choi D.G."/>
            <person name="Jeon J.H."/>
            <person name="Jeon C.O."/>
        </authorList>
    </citation>
    <scope>NUCLEOTIDE SEQUENCE [LARGE SCALE GENOMIC DNA]</scope>
    <source>
        <strain evidence="2">GPA1</strain>
    </source>
</reference>
<dbReference type="Gene3D" id="3.30.460.10">
    <property type="entry name" value="Beta Polymerase, domain 2"/>
    <property type="match status" value="1"/>
</dbReference>
<organism evidence="1 2">
    <name type="scientific">Chitinophaga pollutisoli</name>
    <dbReference type="NCBI Taxonomy" id="3133966"/>
    <lineage>
        <taxon>Bacteria</taxon>
        <taxon>Pseudomonadati</taxon>
        <taxon>Bacteroidota</taxon>
        <taxon>Chitinophagia</taxon>
        <taxon>Chitinophagales</taxon>
        <taxon>Chitinophagaceae</taxon>
        <taxon>Chitinophaga</taxon>
    </lineage>
</organism>
<dbReference type="EMBL" id="CP149822">
    <property type="protein sequence ID" value="WZN41136.1"/>
    <property type="molecule type" value="Genomic_DNA"/>
</dbReference>
<sequence>MKVVIVPYDPLWPDAFREHQRAIENSLGHLFPVVDHIGSTSVPGLAAKPVIDILVGLAADELLDKTVEPLTRCGFTYFRKYEPGMPYRRFFALLSMPPGETAPPLVDIGDPFVTGGPIPSLVNIHVMVRHTYHWKRHLALRDFLRSHPEVAEAYAAVKIGLSAREFGDTNEYNAAKDAFVKSAEQRALAWWKG</sequence>
<dbReference type="PANTHER" id="PTHR34822">
    <property type="entry name" value="GRPB DOMAIN PROTEIN (AFU_ORTHOLOGUE AFUA_1G01530)"/>
    <property type="match status" value="1"/>
</dbReference>
<dbReference type="Proteomes" id="UP001485459">
    <property type="component" value="Chromosome"/>
</dbReference>
<accession>A0ABZ2YN14</accession>
<protein>
    <submittedName>
        <fullName evidence="1">GrpB family protein</fullName>
    </submittedName>
</protein>
<dbReference type="PANTHER" id="PTHR34822:SF1">
    <property type="entry name" value="GRPB FAMILY PROTEIN"/>
    <property type="match status" value="1"/>
</dbReference>
<dbReference type="InterPro" id="IPR043519">
    <property type="entry name" value="NT_sf"/>
</dbReference>